<evidence type="ECO:0000313" key="1">
    <source>
        <dbReference type="EMBL" id="GFD55189.1"/>
    </source>
</evidence>
<feature type="non-terminal residue" evidence="1">
    <location>
        <position position="1"/>
    </location>
</feature>
<gene>
    <name evidence="1" type="ORF">Tci_927158</name>
</gene>
<comment type="caution">
    <text evidence="1">The sequence shown here is derived from an EMBL/GenBank/DDBJ whole genome shotgun (WGS) entry which is preliminary data.</text>
</comment>
<accession>A0A699X6N4</accession>
<protein>
    <submittedName>
        <fullName evidence="1">Uncharacterized protein</fullName>
    </submittedName>
</protein>
<dbReference type="EMBL" id="BKCJ011814958">
    <property type="protein sequence ID" value="GFD55189.1"/>
    <property type="molecule type" value="Genomic_DNA"/>
</dbReference>
<organism evidence="1">
    <name type="scientific">Tanacetum cinerariifolium</name>
    <name type="common">Dalmatian daisy</name>
    <name type="synonym">Chrysanthemum cinerariifolium</name>
    <dbReference type="NCBI Taxonomy" id="118510"/>
    <lineage>
        <taxon>Eukaryota</taxon>
        <taxon>Viridiplantae</taxon>
        <taxon>Streptophyta</taxon>
        <taxon>Embryophyta</taxon>
        <taxon>Tracheophyta</taxon>
        <taxon>Spermatophyta</taxon>
        <taxon>Magnoliopsida</taxon>
        <taxon>eudicotyledons</taxon>
        <taxon>Gunneridae</taxon>
        <taxon>Pentapetalae</taxon>
        <taxon>asterids</taxon>
        <taxon>campanulids</taxon>
        <taxon>Asterales</taxon>
        <taxon>Asteraceae</taxon>
        <taxon>Asteroideae</taxon>
        <taxon>Anthemideae</taxon>
        <taxon>Anthemidinae</taxon>
        <taxon>Tanacetum</taxon>
    </lineage>
</organism>
<sequence>VAAHQRDIGPFDEARLQHAGRDGVADNHLAQLGEGLAHHVGLLDAATIHAHGVGLHSRSLGVRRKFKAV</sequence>
<name>A0A699X6N4_TANCI</name>
<proteinExistence type="predicted"/>
<dbReference type="AlphaFoldDB" id="A0A699X6N4"/>
<reference evidence="1" key="1">
    <citation type="journal article" date="2019" name="Sci. Rep.">
        <title>Draft genome of Tanacetum cinerariifolium, the natural source of mosquito coil.</title>
        <authorList>
            <person name="Yamashiro T."/>
            <person name="Shiraishi A."/>
            <person name="Satake H."/>
            <person name="Nakayama K."/>
        </authorList>
    </citation>
    <scope>NUCLEOTIDE SEQUENCE</scope>
</reference>